<dbReference type="OrthoDB" id="9803101at2"/>
<keyword evidence="3" id="KW-1185">Reference proteome</keyword>
<dbReference type="Pfam" id="PF01042">
    <property type="entry name" value="Ribonuc_L-PSP"/>
    <property type="match status" value="1"/>
</dbReference>
<dbReference type="GO" id="GO:0019239">
    <property type="term" value="F:deaminase activity"/>
    <property type="evidence" value="ECO:0007669"/>
    <property type="project" value="TreeGrafter"/>
</dbReference>
<name>A0A285NMK9_9AQUI</name>
<gene>
    <name evidence="2" type="ORF">SAMN06265353_0032</name>
</gene>
<protein>
    <submittedName>
        <fullName evidence="2">2-iminobutanoate/2-iminopropanoate deaminase</fullName>
    </submittedName>
</protein>
<dbReference type="PANTHER" id="PTHR11803">
    <property type="entry name" value="2-IMINOBUTANOATE/2-IMINOPROPANOATE DEAMINASE RIDA"/>
    <property type="match status" value="1"/>
</dbReference>
<evidence type="ECO:0000256" key="1">
    <source>
        <dbReference type="ARBA" id="ARBA00010552"/>
    </source>
</evidence>
<dbReference type="NCBIfam" id="TIGR00004">
    <property type="entry name" value="Rid family detoxifying hydrolase"/>
    <property type="match status" value="1"/>
</dbReference>
<accession>A0A285NMK9</accession>
<sequence length="130" mass="14392">MKKIHTREAPKPVGPYSQAVIHGNLLFVSGQIGIDPKMGRLRETFEEQVKQIFTNIDAILRSAGADKKNIAKVSIYITDLSLFPQLNALYEDFFKDVEVKPARTTVGVNSLPMGAYVEMDIIAVLGQGKE</sequence>
<dbReference type="CDD" id="cd00448">
    <property type="entry name" value="YjgF_YER057c_UK114_family"/>
    <property type="match status" value="1"/>
</dbReference>
<organism evidence="2 3">
    <name type="scientific">Hydrogenobacter hydrogenophilus</name>
    <dbReference type="NCBI Taxonomy" id="35835"/>
    <lineage>
        <taxon>Bacteria</taxon>
        <taxon>Pseudomonadati</taxon>
        <taxon>Aquificota</taxon>
        <taxon>Aquificia</taxon>
        <taxon>Aquificales</taxon>
        <taxon>Aquificaceae</taxon>
        <taxon>Hydrogenobacter</taxon>
    </lineage>
</organism>
<dbReference type="InterPro" id="IPR006056">
    <property type="entry name" value="RidA"/>
</dbReference>
<dbReference type="SUPFAM" id="SSF55298">
    <property type="entry name" value="YjgF-like"/>
    <property type="match status" value="1"/>
</dbReference>
<dbReference type="PANTHER" id="PTHR11803:SF39">
    <property type="entry name" value="2-IMINOBUTANOATE_2-IMINOPROPANOATE DEAMINASE"/>
    <property type="match status" value="1"/>
</dbReference>
<evidence type="ECO:0000313" key="3">
    <source>
        <dbReference type="Proteomes" id="UP000218627"/>
    </source>
</evidence>
<dbReference type="Proteomes" id="UP000218627">
    <property type="component" value="Unassembled WGS sequence"/>
</dbReference>
<dbReference type="GO" id="GO:0005829">
    <property type="term" value="C:cytosol"/>
    <property type="evidence" value="ECO:0007669"/>
    <property type="project" value="TreeGrafter"/>
</dbReference>
<dbReference type="FunFam" id="3.30.1330.40:FF:000001">
    <property type="entry name" value="L-PSP family endoribonuclease"/>
    <property type="match status" value="1"/>
</dbReference>
<dbReference type="EMBL" id="OBEN01000001">
    <property type="protein sequence ID" value="SNZ10732.1"/>
    <property type="molecule type" value="Genomic_DNA"/>
</dbReference>
<comment type="similarity">
    <text evidence="1">Belongs to the RutC family.</text>
</comment>
<evidence type="ECO:0000313" key="2">
    <source>
        <dbReference type="EMBL" id="SNZ10732.1"/>
    </source>
</evidence>
<dbReference type="AlphaFoldDB" id="A0A285NMK9"/>
<proteinExistence type="inferred from homology"/>
<dbReference type="RefSeq" id="WP_096599866.1">
    <property type="nucleotide sequence ID" value="NZ_OBEN01000001.1"/>
</dbReference>
<dbReference type="InterPro" id="IPR006175">
    <property type="entry name" value="YjgF/YER057c/UK114"/>
</dbReference>
<reference evidence="3" key="1">
    <citation type="submission" date="2017-09" db="EMBL/GenBank/DDBJ databases">
        <authorList>
            <person name="Varghese N."/>
            <person name="Submissions S."/>
        </authorList>
    </citation>
    <scope>NUCLEOTIDE SEQUENCE [LARGE SCALE GENOMIC DNA]</scope>
    <source>
        <strain evidence="3">DSM 2913</strain>
    </source>
</reference>
<dbReference type="InterPro" id="IPR035959">
    <property type="entry name" value="RutC-like_sf"/>
</dbReference>
<dbReference type="Gene3D" id="3.30.1330.40">
    <property type="entry name" value="RutC-like"/>
    <property type="match status" value="1"/>
</dbReference>